<dbReference type="GeneID" id="93043647"/>
<comment type="subcellular location">
    <subcellularLocation>
        <location evidence="16">Cell membrane</location>
        <topology evidence="16">Peripheral membrane protein</topology>
        <orientation evidence="16">Cytoplasmic side</orientation>
    </subcellularLocation>
    <subcellularLocation>
        <location evidence="2 16">Cytoplasm</location>
    </subcellularLocation>
    <text evidence="16">Distribution is 50-50.</text>
</comment>
<dbReference type="InterPro" id="IPR000185">
    <property type="entry name" value="SecA"/>
</dbReference>
<dbReference type="GO" id="GO:0005524">
    <property type="term" value="F:ATP binding"/>
    <property type="evidence" value="ECO:0007669"/>
    <property type="project" value="UniProtKB-UniRule"/>
</dbReference>
<feature type="binding site" evidence="16">
    <location>
        <position position="492"/>
    </location>
    <ligand>
        <name>ATP</name>
        <dbReference type="ChEBI" id="CHEBI:30616"/>
    </ligand>
</feature>
<dbReference type="SUPFAM" id="SSF81767">
    <property type="entry name" value="Pre-protein crosslinking domain of SecA"/>
    <property type="match status" value="1"/>
</dbReference>
<evidence type="ECO:0000256" key="2">
    <source>
        <dbReference type="ARBA" id="ARBA00004496"/>
    </source>
</evidence>
<feature type="domain" description="SecA family profile" evidence="22">
    <location>
        <begin position="1"/>
        <end position="570"/>
    </location>
</feature>
<dbReference type="NCBIfam" id="NF006630">
    <property type="entry name" value="PRK09200.1"/>
    <property type="match status" value="1"/>
</dbReference>
<dbReference type="InterPro" id="IPR036266">
    <property type="entry name" value="SecA_Wing/Scaffold_sf"/>
</dbReference>
<evidence type="ECO:0000256" key="19">
    <source>
        <dbReference type="SAM" id="MobiDB-lite"/>
    </source>
</evidence>
<comment type="function">
    <text evidence="16">Part of the Sec protein translocase complex. Interacts with the SecYEG preprotein conducting channel. Has a central role in coupling the hydrolysis of ATP to the transfer of proteins into and across the cell membrane, serving as an ATP-driven molecular motor driving the stepwise translocation of polypeptide chains across the membrane.</text>
</comment>
<reference evidence="23" key="1">
    <citation type="submission" date="2022-05" db="EMBL/GenBank/DDBJ databases">
        <title>Draft genome sequence of Clostridium tertium strain CP3 isolated from Peru.</title>
        <authorList>
            <person name="Hurtado R."/>
            <person name="Lima L."/>
            <person name="Sousa T."/>
            <person name="Jaiswal A.K."/>
            <person name="Tiwari S."/>
            <person name="Maturrano L."/>
            <person name="Brenig B."/>
            <person name="Azevedo V."/>
        </authorList>
    </citation>
    <scope>NUCLEOTIDE SEQUENCE</scope>
    <source>
        <strain evidence="23">CP3</strain>
    </source>
</reference>
<evidence type="ECO:0000313" key="23">
    <source>
        <dbReference type="EMBL" id="MDC4242126.1"/>
    </source>
</evidence>
<protein>
    <recommendedName>
        <fullName evidence="16 17">Protein translocase subunit SecA</fullName>
        <ecNumber evidence="16">7.4.2.8</ecNumber>
    </recommendedName>
</protein>
<keyword evidence="7" id="KW-0479">Metal-binding</keyword>
<dbReference type="GO" id="GO:0043952">
    <property type="term" value="P:protein transport by the Sec complex"/>
    <property type="evidence" value="ECO:0007669"/>
    <property type="project" value="TreeGrafter"/>
</dbReference>
<dbReference type="InterPro" id="IPR011115">
    <property type="entry name" value="SecA_DEAD"/>
</dbReference>
<feature type="binding site" evidence="16">
    <location>
        <position position="85"/>
    </location>
    <ligand>
        <name>ATP</name>
        <dbReference type="ChEBI" id="CHEBI:30616"/>
    </ligand>
</feature>
<dbReference type="AlphaFoldDB" id="A0A9X3XPL9"/>
<dbReference type="GO" id="GO:0046872">
    <property type="term" value="F:metal ion binding"/>
    <property type="evidence" value="ECO:0007669"/>
    <property type="project" value="UniProtKB-KW"/>
</dbReference>
<organism evidence="23 24">
    <name type="scientific">Clostridium tertium</name>
    <dbReference type="NCBI Taxonomy" id="1559"/>
    <lineage>
        <taxon>Bacteria</taxon>
        <taxon>Bacillati</taxon>
        <taxon>Bacillota</taxon>
        <taxon>Clostridia</taxon>
        <taxon>Eubacteriales</taxon>
        <taxon>Clostridiaceae</taxon>
        <taxon>Clostridium</taxon>
    </lineage>
</organism>
<dbReference type="PANTHER" id="PTHR30612:SF0">
    <property type="entry name" value="CHLOROPLAST PROTEIN-TRANSPORTING ATPASE"/>
    <property type="match status" value="1"/>
</dbReference>
<accession>A0A9X3XPL9</accession>
<dbReference type="PROSITE" id="PS01312">
    <property type="entry name" value="SECA"/>
    <property type="match status" value="1"/>
</dbReference>
<evidence type="ECO:0000259" key="21">
    <source>
        <dbReference type="PROSITE" id="PS51194"/>
    </source>
</evidence>
<dbReference type="Gene3D" id="3.40.50.300">
    <property type="entry name" value="P-loop containing nucleotide triphosphate hydrolases"/>
    <property type="match status" value="3"/>
</dbReference>
<sequence length="837" mass="94906">MGFLEKLFGSYSEREVKKLQKLADKIEALDQTMQSLSDYELKAKTDEFKKRLKNGETLDDILPEAFAVCREAAWRVLGMKHYRVQLIGGMVLHQGRIAEMKTGEGKTLVATLPLYLNALTGEGVHLVTVNDYLATRDVEWMGKLYNFLGLSTGCIVHGLTSEQRREAYSADITYGTNNEFGFDYLRDNMVIYKEEKVQRKLNFAVVDEVDSILIDEARTPLIISGAGEKSTKFYNVADNFVKQLLAEADYTIDEKANSVMLTDAGVEKAERAFGIDNYADADHLELQHYITQALKANYGMKIDKDYMVKDGQVIIVDEFTGRLMEGRRYSDGLHQAIEAKEGVKIERESKTLATITFQNYFRMYNKLSGMTGTALTEENEFREIYALDVIVVPTNRPIARVDKSDLIYKNTKGKYNAIIEEIIESNKKGQPVLVGTVSIEKSEYLSSLLKKRGVKHKVLNAKYHEQEAEIISHAGELGSVTIATNMAGRGTDIKLGEGVKEVGGLKIIGTERHESRRIDNQLRGRSGRQGDSGESVFYISLEDDLMRIFGSEKIQGLMDKLGLEEDEAIDHKMVSKAIENAQKKVEGNNFDIRKNLIGYDDVMNMQREVIYKQRSEVLEGKDLREQINVMVSEIVSDAVKAHLDGVNENIEEEIGRLIQYLEDICLPHGAVKTEELVELSNDEIINKLLDILMKVYHEKEEEFGEEHFREVERVILLRVVDQKWMDHIDNMDHLKQGIGLRAYKQLDPIQAYQMEGSAMFEEMINGIKIDTVKFLFHIQVQKTVERERVAEETSASHGGDDSDVKKQPVRNEPKVGRNDLCPCGSGKKYKNCCGREV</sequence>
<dbReference type="InterPro" id="IPR036670">
    <property type="entry name" value="SecA_X-link_sf"/>
</dbReference>
<feature type="domain" description="Helicase ATP-binding" evidence="20">
    <location>
        <begin position="87"/>
        <end position="246"/>
    </location>
</feature>
<evidence type="ECO:0000256" key="16">
    <source>
        <dbReference type="HAMAP-Rule" id="MF_01382"/>
    </source>
</evidence>
<feature type="compositionally biased region" description="Basic and acidic residues" evidence="19">
    <location>
        <begin position="798"/>
        <end position="817"/>
    </location>
</feature>
<evidence type="ECO:0000259" key="20">
    <source>
        <dbReference type="PROSITE" id="PS51192"/>
    </source>
</evidence>
<keyword evidence="10 16" id="KW-0067">ATP-binding</keyword>
<evidence type="ECO:0000256" key="7">
    <source>
        <dbReference type="ARBA" id="ARBA00022723"/>
    </source>
</evidence>
<keyword evidence="8 16" id="KW-0547">Nucleotide-binding</keyword>
<dbReference type="NCBIfam" id="TIGR00963">
    <property type="entry name" value="secA"/>
    <property type="match status" value="1"/>
</dbReference>
<dbReference type="SMART" id="SM00958">
    <property type="entry name" value="SecA_PP_bind"/>
    <property type="match status" value="1"/>
</dbReference>
<dbReference type="InterPro" id="IPR011116">
    <property type="entry name" value="SecA_Wing/Scaffold"/>
</dbReference>
<dbReference type="InterPro" id="IPR004027">
    <property type="entry name" value="SEC_C_motif"/>
</dbReference>
<dbReference type="RefSeq" id="WP_008676639.1">
    <property type="nucleotide sequence ID" value="NZ_BAAACM010000014.1"/>
</dbReference>
<dbReference type="FunFam" id="1.10.3060.10:FF:000002">
    <property type="entry name" value="Preprotein translocase subunit SecA"/>
    <property type="match status" value="1"/>
</dbReference>
<dbReference type="InterPro" id="IPR020937">
    <property type="entry name" value="SecA_CS"/>
</dbReference>
<keyword evidence="4 16" id="KW-0813">Transport</keyword>
<evidence type="ECO:0000256" key="10">
    <source>
        <dbReference type="ARBA" id="ARBA00022840"/>
    </source>
</evidence>
<dbReference type="PRINTS" id="PR00906">
    <property type="entry name" value="SECA"/>
</dbReference>
<comment type="caution">
    <text evidence="23">The sequence shown here is derived from an EMBL/GenBank/DDBJ whole genome shotgun (WGS) entry which is preliminary data.</text>
</comment>
<dbReference type="GO" id="GO:0017038">
    <property type="term" value="P:protein import"/>
    <property type="evidence" value="ECO:0007669"/>
    <property type="project" value="InterPro"/>
</dbReference>
<dbReference type="SMART" id="SM00957">
    <property type="entry name" value="SecA_DEAD"/>
    <property type="match status" value="1"/>
</dbReference>
<evidence type="ECO:0000256" key="3">
    <source>
        <dbReference type="ARBA" id="ARBA00007650"/>
    </source>
</evidence>
<dbReference type="Proteomes" id="UP001141183">
    <property type="component" value="Unassembled WGS sequence"/>
</dbReference>
<evidence type="ECO:0000256" key="14">
    <source>
        <dbReference type="ARBA" id="ARBA00023136"/>
    </source>
</evidence>
<dbReference type="GO" id="GO:0065002">
    <property type="term" value="P:intracellular protein transmembrane transport"/>
    <property type="evidence" value="ECO:0007669"/>
    <property type="project" value="UniProtKB-UniRule"/>
</dbReference>
<dbReference type="InterPro" id="IPR044722">
    <property type="entry name" value="SecA_SF2_C"/>
</dbReference>
<dbReference type="PROSITE" id="PS51192">
    <property type="entry name" value="HELICASE_ATP_BIND_1"/>
    <property type="match status" value="1"/>
</dbReference>
<dbReference type="Pfam" id="PF07517">
    <property type="entry name" value="SecA_DEAD"/>
    <property type="match status" value="1"/>
</dbReference>
<dbReference type="GO" id="GO:0031522">
    <property type="term" value="C:cell envelope Sec protein transport complex"/>
    <property type="evidence" value="ECO:0007669"/>
    <property type="project" value="TreeGrafter"/>
</dbReference>
<evidence type="ECO:0000256" key="17">
    <source>
        <dbReference type="RuleBase" id="RU003874"/>
    </source>
</evidence>
<dbReference type="PANTHER" id="PTHR30612">
    <property type="entry name" value="SECA INNER MEMBRANE COMPONENT OF SEC PROTEIN SECRETION SYSTEM"/>
    <property type="match status" value="1"/>
</dbReference>
<dbReference type="GO" id="GO:0005886">
    <property type="term" value="C:plasma membrane"/>
    <property type="evidence" value="ECO:0007669"/>
    <property type="project" value="UniProtKB-SubCell"/>
</dbReference>
<dbReference type="SUPFAM" id="SSF52540">
    <property type="entry name" value="P-loop containing nucleoside triphosphate hydrolases"/>
    <property type="match status" value="2"/>
</dbReference>
<keyword evidence="14 16" id="KW-0472">Membrane</keyword>
<keyword evidence="6 16" id="KW-0963">Cytoplasm</keyword>
<dbReference type="Pfam" id="PF02810">
    <property type="entry name" value="SEC-C"/>
    <property type="match status" value="1"/>
</dbReference>
<comment type="similarity">
    <text evidence="3 16 17">Belongs to the SecA family.</text>
</comment>
<dbReference type="InterPro" id="IPR014018">
    <property type="entry name" value="SecA_motor_DEAD"/>
</dbReference>
<feature type="region of interest" description="Disordered" evidence="19">
    <location>
        <begin position="789"/>
        <end position="818"/>
    </location>
</feature>
<evidence type="ECO:0000256" key="5">
    <source>
        <dbReference type="ARBA" id="ARBA00022475"/>
    </source>
</evidence>
<keyword evidence="9" id="KW-0862">Zinc</keyword>
<evidence type="ECO:0000313" key="24">
    <source>
        <dbReference type="Proteomes" id="UP001141183"/>
    </source>
</evidence>
<dbReference type="FunFam" id="3.40.50.300:FF:000694">
    <property type="entry name" value="Preprotein translocase subunit SecA"/>
    <property type="match status" value="1"/>
</dbReference>
<dbReference type="EMBL" id="JAMRYU010000024">
    <property type="protein sequence ID" value="MDC4242126.1"/>
    <property type="molecule type" value="Genomic_DNA"/>
</dbReference>
<evidence type="ECO:0000256" key="12">
    <source>
        <dbReference type="ARBA" id="ARBA00022967"/>
    </source>
</evidence>
<dbReference type="GO" id="GO:0005829">
    <property type="term" value="C:cytosol"/>
    <property type="evidence" value="ECO:0007669"/>
    <property type="project" value="TreeGrafter"/>
</dbReference>
<evidence type="ECO:0000256" key="11">
    <source>
        <dbReference type="ARBA" id="ARBA00022927"/>
    </source>
</evidence>
<keyword evidence="13 16" id="KW-0811">Translocation</keyword>
<dbReference type="NCBIfam" id="NF009538">
    <property type="entry name" value="PRK12904.1"/>
    <property type="match status" value="1"/>
</dbReference>
<dbReference type="InterPro" id="IPR027417">
    <property type="entry name" value="P-loop_NTPase"/>
</dbReference>
<keyword evidence="12 16" id="KW-1278">Translocase</keyword>
<comment type="cofactor">
    <cofactor evidence="1">
        <name>Zn(2+)</name>
        <dbReference type="ChEBI" id="CHEBI:29105"/>
    </cofactor>
</comment>
<evidence type="ECO:0000256" key="9">
    <source>
        <dbReference type="ARBA" id="ARBA00022833"/>
    </source>
</evidence>
<evidence type="ECO:0000256" key="13">
    <source>
        <dbReference type="ARBA" id="ARBA00023010"/>
    </source>
</evidence>
<keyword evidence="5 16" id="KW-1003">Cell membrane</keyword>
<keyword evidence="18" id="KW-0175">Coiled coil</keyword>
<comment type="subunit">
    <text evidence="16">Monomer and homodimer. Part of the essential Sec protein translocation apparatus which comprises SecA, SecYEG and auxiliary proteins SecDF. Other proteins may also be involved.</text>
</comment>
<dbReference type="GO" id="GO:0008564">
    <property type="term" value="F:protein-exporting ATPase activity"/>
    <property type="evidence" value="ECO:0007669"/>
    <property type="project" value="UniProtKB-EC"/>
</dbReference>
<evidence type="ECO:0000256" key="6">
    <source>
        <dbReference type="ARBA" id="ARBA00022490"/>
    </source>
</evidence>
<dbReference type="InterPro" id="IPR011130">
    <property type="entry name" value="SecA_preprotein_X-link_dom"/>
</dbReference>
<evidence type="ECO:0000256" key="8">
    <source>
        <dbReference type="ARBA" id="ARBA00022741"/>
    </source>
</evidence>
<evidence type="ECO:0000256" key="1">
    <source>
        <dbReference type="ARBA" id="ARBA00001947"/>
    </source>
</evidence>
<feature type="binding site" evidence="16">
    <location>
        <begin position="103"/>
        <end position="107"/>
    </location>
    <ligand>
        <name>ATP</name>
        <dbReference type="ChEBI" id="CHEBI:30616"/>
    </ligand>
</feature>
<dbReference type="Gene3D" id="3.90.1440.10">
    <property type="entry name" value="SecA, preprotein cross-linking domain"/>
    <property type="match status" value="1"/>
</dbReference>
<evidence type="ECO:0000256" key="15">
    <source>
        <dbReference type="ARBA" id="ARBA00034006"/>
    </source>
</evidence>
<evidence type="ECO:0000256" key="4">
    <source>
        <dbReference type="ARBA" id="ARBA00022448"/>
    </source>
</evidence>
<dbReference type="CDD" id="cd17928">
    <property type="entry name" value="DEXDc_SecA"/>
    <property type="match status" value="1"/>
</dbReference>
<dbReference type="Pfam" id="PF01043">
    <property type="entry name" value="SecA_PP_bind"/>
    <property type="match status" value="1"/>
</dbReference>
<proteinExistence type="inferred from homology"/>
<keyword evidence="11 16" id="KW-0653">Protein transport</keyword>
<dbReference type="HAMAP" id="MF_01382">
    <property type="entry name" value="SecA"/>
    <property type="match status" value="1"/>
</dbReference>
<dbReference type="InterPro" id="IPR001650">
    <property type="entry name" value="Helicase_C-like"/>
</dbReference>
<dbReference type="SUPFAM" id="SSF81886">
    <property type="entry name" value="Helical scaffold and wing domains of SecA"/>
    <property type="match status" value="1"/>
</dbReference>
<feature type="domain" description="Helicase C-terminal" evidence="21">
    <location>
        <begin position="418"/>
        <end position="586"/>
    </location>
</feature>
<dbReference type="Gene3D" id="1.10.3060.10">
    <property type="entry name" value="Helical scaffold and wing domains of SecA"/>
    <property type="match status" value="1"/>
</dbReference>
<gene>
    <name evidence="16 23" type="primary">secA</name>
    <name evidence="23" type="ORF">NE398_18510</name>
</gene>
<dbReference type="Pfam" id="PF21090">
    <property type="entry name" value="P-loop_SecA"/>
    <property type="match status" value="1"/>
</dbReference>
<comment type="catalytic activity">
    <reaction evidence="15 16">
        <text>ATP + H2O + cellular proteinSide 1 = ADP + phosphate + cellular proteinSide 2.</text>
        <dbReference type="EC" id="7.4.2.8"/>
    </reaction>
</comment>
<dbReference type="CDD" id="cd18803">
    <property type="entry name" value="SF2_C_secA"/>
    <property type="match status" value="1"/>
</dbReference>
<feature type="coiled-coil region" evidence="18">
    <location>
        <begin position="12"/>
        <end position="39"/>
    </location>
</feature>
<dbReference type="FunFam" id="3.40.50.300:FF:000334">
    <property type="entry name" value="Protein translocase subunit SecA"/>
    <property type="match status" value="1"/>
</dbReference>
<dbReference type="PROSITE" id="PS51196">
    <property type="entry name" value="SECA_MOTOR_DEAD"/>
    <property type="match status" value="1"/>
</dbReference>
<dbReference type="Pfam" id="PF07516">
    <property type="entry name" value="SecA_SW"/>
    <property type="match status" value="1"/>
</dbReference>
<name>A0A9X3XPL9_9CLOT</name>
<dbReference type="PROSITE" id="PS51194">
    <property type="entry name" value="HELICASE_CTER"/>
    <property type="match status" value="1"/>
</dbReference>
<dbReference type="InterPro" id="IPR014001">
    <property type="entry name" value="Helicase_ATP-bd"/>
</dbReference>
<evidence type="ECO:0000256" key="18">
    <source>
        <dbReference type="SAM" id="Coils"/>
    </source>
</evidence>
<evidence type="ECO:0000259" key="22">
    <source>
        <dbReference type="PROSITE" id="PS51196"/>
    </source>
</evidence>
<dbReference type="FunFam" id="3.90.1440.10:FF:000001">
    <property type="entry name" value="Preprotein translocase subunit SecA"/>
    <property type="match status" value="1"/>
</dbReference>
<dbReference type="GO" id="GO:0006605">
    <property type="term" value="P:protein targeting"/>
    <property type="evidence" value="ECO:0007669"/>
    <property type="project" value="UniProtKB-UniRule"/>
</dbReference>
<dbReference type="EC" id="7.4.2.8" evidence="16"/>
<keyword evidence="24" id="KW-1185">Reference proteome</keyword>